<proteinExistence type="predicted"/>
<name>A0ACB9PQP6_BAUVA</name>
<dbReference type="Proteomes" id="UP000828941">
    <property type="component" value="Chromosome 3"/>
</dbReference>
<gene>
    <name evidence="1" type="ORF">L6164_005241</name>
</gene>
<reference evidence="1 2" key="1">
    <citation type="journal article" date="2022" name="DNA Res.">
        <title>Chromosomal-level genome assembly of the orchid tree Bauhinia variegata (Leguminosae; Cercidoideae) supports the allotetraploid origin hypothesis of Bauhinia.</title>
        <authorList>
            <person name="Zhong Y."/>
            <person name="Chen Y."/>
            <person name="Zheng D."/>
            <person name="Pang J."/>
            <person name="Liu Y."/>
            <person name="Luo S."/>
            <person name="Meng S."/>
            <person name="Qian L."/>
            <person name="Wei D."/>
            <person name="Dai S."/>
            <person name="Zhou R."/>
        </authorList>
    </citation>
    <scope>NUCLEOTIDE SEQUENCE [LARGE SCALE GENOMIC DNA]</scope>
    <source>
        <strain evidence="1">BV-YZ2020</strain>
    </source>
</reference>
<comment type="caution">
    <text evidence="1">The sequence shown here is derived from an EMBL/GenBank/DDBJ whole genome shotgun (WGS) entry which is preliminary data.</text>
</comment>
<accession>A0ACB9PQP6</accession>
<evidence type="ECO:0000313" key="1">
    <source>
        <dbReference type="EMBL" id="KAI4350831.1"/>
    </source>
</evidence>
<sequence>MTPVIPCSVGNVPLIPGTAFSTRRNNSSTILSLSRNSVKHWSGRRFLLPPCASIGLFPQNKRRFSFHQKSRTPISATGTDVAVEEPGSLAADDDSAEASETPSDEVVKNEDLSPKSDTSSTPAKARRSRPARKSDMPPVKNEDLIIGETFTGKIKSIQPFGAFVDFGAFTDGLVHVSRLSDSYVKDVASVVSVGQEVKVKLIEVNFETQRISLSMRESDDTSKLQQQKDVVVSNETAGPEKRRNTSKPSSKKEEAKKSTKVVKGQDLEGTVKNITRSGAFISLPDGEEGFLPVSEEADDGFGNVMGTTSLEIGQEVSVRVLRITRGSVTLTMKKEEDISEGDSAITQEVVHVATNPFVLAFRKNKDVAAFLDQKEKTKTDVEKPSTAIVSEEAEGTVKEEEIRLPAPDKQDEPETDAAASNVTAESPLEIADQNVIESRVDDIVAEDEKQLQTSDVEEESAAEAPTDIDGSEPNPDNNGSITGSDVKSERRESDDKVVPPEGRDTEINNIEEVPTPIAEVEISSASQVDDKVGAVPENNDSETYSSSQIGVLSSEGSLNTGDNDQVISSESHSSELANSPVDNLKEVQNQSLATENENSFPSQVEDEEVEITSEKNSSLSNANEQTITASDQSSSKATISPALVKQLREETGAGMMDCKKALAETEGDIVKAQEFLRKKGLASADKKASRVTAEGRIGSYIHDGRIGVLVEVNCETDFVSRGEIFKELVDDIAMQVAACPQVEYLVTEDVSEEIVNKEKEIEMQKEDLLSKPEQIRSKIVEGRIRKRLEELALLEQPYIKNDKVVVKDWIKQTIATIGENIKVKRFVRFNLGEGLEKKSQDFAAEVAAQTAAKPVATPVKEQPAAKAKETEQKPTVTVSAALVKQLREETGAGMMDCKKALAETGGDLEKAQEYLRKKGLSSAEKKSSRLAAEGRIGSYIHDSRIGVLIEVNCETDFVGRSEKFKELVDDLAMQVVACPQVQFVSIEHIPESIVKREKELEMQREDLLSKPENIREKIVEGRISKRLGELALLEQPFIKDDSVLVKDLVKQTVAAIGENIKVRRFVRFSLGETAETTPAAA</sequence>
<dbReference type="EMBL" id="CM039428">
    <property type="protein sequence ID" value="KAI4350831.1"/>
    <property type="molecule type" value="Genomic_DNA"/>
</dbReference>
<protein>
    <submittedName>
        <fullName evidence="1">Uncharacterized protein</fullName>
    </submittedName>
</protein>
<organism evidence="1 2">
    <name type="scientific">Bauhinia variegata</name>
    <name type="common">Purple orchid tree</name>
    <name type="synonym">Phanera variegata</name>
    <dbReference type="NCBI Taxonomy" id="167791"/>
    <lineage>
        <taxon>Eukaryota</taxon>
        <taxon>Viridiplantae</taxon>
        <taxon>Streptophyta</taxon>
        <taxon>Embryophyta</taxon>
        <taxon>Tracheophyta</taxon>
        <taxon>Spermatophyta</taxon>
        <taxon>Magnoliopsida</taxon>
        <taxon>eudicotyledons</taxon>
        <taxon>Gunneridae</taxon>
        <taxon>Pentapetalae</taxon>
        <taxon>rosids</taxon>
        <taxon>fabids</taxon>
        <taxon>Fabales</taxon>
        <taxon>Fabaceae</taxon>
        <taxon>Cercidoideae</taxon>
        <taxon>Cercideae</taxon>
        <taxon>Bauhiniinae</taxon>
        <taxon>Bauhinia</taxon>
    </lineage>
</organism>
<keyword evidence="2" id="KW-1185">Reference proteome</keyword>
<evidence type="ECO:0000313" key="2">
    <source>
        <dbReference type="Proteomes" id="UP000828941"/>
    </source>
</evidence>